<dbReference type="InterPro" id="IPR029069">
    <property type="entry name" value="HotDog_dom_sf"/>
</dbReference>
<proteinExistence type="predicted"/>
<dbReference type="Proteomes" id="UP000515514">
    <property type="component" value="Chromosome"/>
</dbReference>
<organism evidence="2 3">
    <name type="scientific">Constantimarinum furrinae</name>
    <dbReference type="NCBI Taxonomy" id="2562285"/>
    <lineage>
        <taxon>Bacteria</taxon>
        <taxon>Pseudomonadati</taxon>
        <taxon>Bacteroidota</taxon>
        <taxon>Flavobacteriia</taxon>
        <taxon>Flavobacteriales</taxon>
        <taxon>Flavobacteriaceae</taxon>
        <taxon>Altibacter/Constantimarinum group</taxon>
        <taxon>Constantimarinum</taxon>
    </lineage>
</organism>
<evidence type="ECO:0000259" key="1">
    <source>
        <dbReference type="Pfam" id="PF22818"/>
    </source>
</evidence>
<dbReference type="SUPFAM" id="SSF54637">
    <property type="entry name" value="Thioesterase/thiol ester dehydrase-isomerase"/>
    <property type="match status" value="1"/>
</dbReference>
<keyword evidence="3" id="KW-1185">Reference proteome</keyword>
<evidence type="ECO:0000313" key="3">
    <source>
        <dbReference type="Proteomes" id="UP000515514"/>
    </source>
</evidence>
<dbReference type="Pfam" id="PF22818">
    <property type="entry name" value="ApeI-like"/>
    <property type="match status" value="1"/>
</dbReference>
<reference evidence="2 3" key="1">
    <citation type="submission" date="2020-04" db="EMBL/GenBank/DDBJ databases">
        <title>Genome sequence of Altibacter aquimarinus strain ALE3EI.</title>
        <authorList>
            <person name="Oh H.-M."/>
            <person name="Jang D."/>
        </authorList>
    </citation>
    <scope>NUCLEOTIDE SEQUENCE [LARGE SCALE GENOMIC DNA]</scope>
    <source>
        <strain evidence="2 3">ALE3EI</strain>
    </source>
</reference>
<sequence length="123" mass="13960">MSFQNFYRVLEEKNTVDNAMVYTIQLNKAHDIFRGHFPGKPVTPGVAMLQIIKDLTEGHTGKSLFMQEVKDVKFLSVVDPMIEPMLLFSLRMVREANIITVKNNTSTPDATPVLKCNVTFVEE</sequence>
<dbReference type="KEGG" id="alti:ALE3EI_1227"/>
<accession>A0A7G8PTX6</accession>
<dbReference type="EMBL" id="CP052909">
    <property type="protein sequence ID" value="QNJ97792.1"/>
    <property type="molecule type" value="Genomic_DNA"/>
</dbReference>
<dbReference type="Gene3D" id="3.10.129.10">
    <property type="entry name" value="Hotdog Thioesterase"/>
    <property type="match status" value="1"/>
</dbReference>
<dbReference type="GO" id="GO:0016829">
    <property type="term" value="F:lyase activity"/>
    <property type="evidence" value="ECO:0007669"/>
    <property type="project" value="UniProtKB-KW"/>
</dbReference>
<evidence type="ECO:0000313" key="2">
    <source>
        <dbReference type="EMBL" id="QNJ97792.1"/>
    </source>
</evidence>
<name>A0A7G8PTX6_9FLAO</name>
<dbReference type="AlphaFoldDB" id="A0A7G8PTX6"/>
<dbReference type="RefSeq" id="WP_186991991.1">
    <property type="nucleotide sequence ID" value="NZ_CP052909.1"/>
</dbReference>
<protein>
    <submittedName>
        <fullName evidence="2">Beta-hydroxyacyl-(Acyl-carrier-protein) dehydratase, FabA/FabZ</fullName>
    </submittedName>
</protein>
<feature type="domain" description="ApeI dehydratase-like" evidence="1">
    <location>
        <begin position="16"/>
        <end position="90"/>
    </location>
</feature>
<gene>
    <name evidence="2" type="ORF">ALE3EI_1227</name>
</gene>
<dbReference type="InterPro" id="IPR054545">
    <property type="entry name" value="ApeI-like"/>
</dbReference>